<dbReference type="AlphaFoldDB" id="A0AAE0PH97"/>
<gene>
    <name evidence="3" type="ORF">B0T20DRAFT_497796</name>
</gene>
<feature type="transmembrane region" description="Helical" evidence="2">
    <location>
        <begin position="153"/>
        <end position="175"/>
    </location>
</feature>
<keyword evidence="2" id="KW-1133">Transmembrane helix</keyword>
<keyword evidence="2" id="KW-0472">Membrane</keyword>
<reference evidence="3" key="2">
    <citation type="submission" date="2023-07" db="EMBL/GenBank/DDBJ databases">
        <authorList>
            <consortium name="Lawrence Berkeley National Laboratory"/>
            <person name="Haridas S."/>
            <person name="Hensen N."/>
            <person name="Bonometti L."/>
            <person name="Westerberg I."/>
            <person name="Brannstrom I.O."/>
            <person name="Guillou S."/>
            <person name="Cros-Aarteil S."/>
            <person name="Calhoun S."/>
            <person name="Kuo A."/>
            <person name="Mondo S."/>
            <person name="Pangilinan J."/>
            <person name="Riley R."/>
            <person name="LaButti K."/>
            <person name="Andreopoulos B."/>
            <person name="Lipzen A."/>
            <person name="Chen C."/>
            <person name="Yanf M."/>
            <person name="Daum C."/>
            <person name="Ng V."/>
            <person name="Clum A."/>
            <person name="Steindorff A."/>
            <person name="Ohm R."/>
            <person name="Martin F."/>
            <person name="Silar P."/>
            <person name="Natvig D."/>
            <person name="Lalanne C."/>
            <person name="Gautier V."/>
            <person name="Ament-velasquez S.L."/>
            <person name="Kruys A."/>
            <person name="Hutchinson M.I."/>
            <person name="Powell A.J."/>
            <person name="Barry K."/>
            <person name="Miller A.N."/>
            <person name="Grigoriev I.V."/>
            <person name="Debuchy R."/>
            <person name="Gladieux P."/>
            <person name="Thoren M.H."/>
            <person name="Johannesson H."/>
        </authorList>
    </citation>
    <scope>NUCLEOTIDE SEQUENCE</scope>
    <source>
        <strain evidence="3">FGSC 1904</strain>
    </source>
</reference>
<keyword evidence="4" id="KW-1185">Reference proteome</keyword>
<evidence type="ECO:0008006" key="5">
    <source>
        <dbReference type="Google" id="ProtNLM"/>
    </source>
</evidence>
<proteinExistence type="predicted"/>
<feature type="region of interest" description="Disordered" evidence="1">
    <location>
        <begin position="1"/>
        <end position="77"/>
    </location>
</feature>
<protein>
    <recommendedName>
        <fullName evidence="5">Fucose-specific lectin</fullName>
    </recommendedName>
</protein>
<feature type="region of interest" description="Disordered" evidence="1">
    <location>
        <begin position="185"/>
        <end position="218"/>
    </location>
</feature>
<feature type="compositionally biased region" description="Pro residues" evidence="1">
    <location>
        <begin position="35"/>
        <end position="47"/>
    </location>
</feature>
<organism evidence="3 4">
    <name type="scientific">Sordaria brevicollis</name>
    <dbReference type="NCBI Taxonomy" id="83679"/>
    <lineage>
        <taxon>Eukaryota</taxon>
        <taxon>Fungi</taxon>
        <taxon>Dikarya</taxon>
        <taxon>Ascomycota</taxon>
        <taxon>Pezizomycotina</taxon>
        <taxon>Sordariomycetes</taxon>
        <taxon>Sordariomycetidae</taxon>
        <taxon>Sordariales</taxon>
        <taxon>Sordariaceae</taxon>
        <taxon>Sordaria</taxon>
    </lineage>
</organism>
<evidence type="ECO:0000313" key="3">
    <source>
        <dbReference type="EMBL" id="KAK3399480.1"/>
    </source>
</evidence>
<evidence type="ECO:0000256" key="2">
    <source>
        <dbReference type="SAM" id="Phobius"/>
    </source>
</evidence>
<dbReference type="Proteomes" id="UP001281003">
    <property type="component" value="Unassembled WGS sequence"/>
</dbReference>
<dbReference type="Gene3D" id="2.120.10.70">
    <property type="entry name" value="Fucose-specific lectin"/>
    <property type="match status" value="1"/>
</dbReference>
<evidence type="ECO:0000313" key="4">
    <source>
        <dbReference type="Proteomes" id="UP001281003"/>
    </source>
</evidence>
<dbReference type="EMBL" id="JAUTDP010000005">
    <property type="protein sequence ID" value="KAK3399480.1"/>
    <property type="molecule type" value="Genomic_DNA"/>
</dbReference>
<feature type="compositionally biased region" description="Gly residues" evidence="1">
    <location>
        <begin position="195"/>
        <end position="204"/>
    </location>
</feature>
<keyword evidence="2" id="KW-0812">Transmembrane</keyword>
<comment type="caution">
    <text evidence="3">The sequence shown here is derived from an EMBL/GenBank/DDBJ whole genome shotgun (WGS) entry which is preliminary data.</text>
</comment>
<accession>A0AAE0PH97</accession>
<sequence>MAHNHQIPPPGEGYYGPDHTVDHQYHQPPTTTPTTPQPTDSPQPGLEPHPNINDHQPGLEPTHFHPTTHADGSPGRWAEGLEVVPTEQLKHTQHWPEVRQEEVGKELSPTTALVEQWKWKDGRDEYNAGQAPEVVDGPVLVSGKPVGKRRKRLWIILGVVLAVMIVVGAVVGGVVGAKAARESKGGTAPVLDAGDGNGNGGGEAGVVPSPSKTTSGGGAVATSVAPVAGAIKAGSPLTVTGWRNDQGSVGLYLFYQDKQNDVYYVKYDGSSWGKPVATIKGLKRDTKVTATIILNGLGNLKKPHIILTYIGPGPTLLATTINENNLPSIANDEQFSKDMGVLDALDNSSVASYFPATVYQTPSGELGQARVIMLRWFAKLTGIMALPGTSLTLVPISSRWANYSASGGYGIIYQEPNGKLAAAVPNLGPDGRVEARAEWFNSSVFPDITPPSNTPFSAWVTARSDSRGHSPNTYILYRSDSGDINMLSTSFSSSTDDSAVTWKTSSPDGLKGMDKDTDIGCVMMASIDKDNDGNEIPVEEDSEEVDRCFFMKGGKLVEARMSGKDGGGEWRVVGDVPLPS</sequence>
<reference evidence="3" key="1">
    <citation type="journal article" date="2023" name="Mol. Phylogenet. Evol.">
        <title>Genome-scale phylogeny and comparative genomics of the fungal order Sordariales.</title>
        <authorList>
            <person name="Hensen N."/>
            <person name="Bonometti L."/>
            <person name="Westerberg I."/>
            <person name="Brannstrom I.O."/>
            <person name="Guillou S."/>
            <person name="Cros-Aarteil S."/>
            <person name="Calhoun S."/>
            <person name="Haridas S."/>
            <person name="Kuo A."/>
            <person name="Mondo S."/>
            <person name="Pangilinan J."/>
            <person name="Riley R."/>
            <person name="LaButti K."/>
            <person name="Andreopoulos B."/>
            <person name="Lipzen A."/>
            <person name="Chen C."/>
            <person name="Yan M."/>
            <person name="Daum C."/>
            <person name="Ng V."/>
            <person name="Clum A."/>
            <person name="Steindorff A."/>
            <person name="Ohm R.A."/>
            <person name="Martin F."/>
            <person name="Silar P."/>
            <person name="Natvig D.O."/>
            <person name="Lalanne C."/>
            <person name="Gautier V."/>
            <person name="Ament-Velasquez S.L."/>
            <person name="Kruys A."/>
            <person name="Hutchinson M.I."/>
            <person name="Powell A.J."/>
            <person name="Barry K."/>
            <person name="Miller A.N."/>
            <person name="Grigoriev I.V."/>
            <person name="Debuchy R."/>
            <person name="Gladieux P."/>
            <person name="Hiltunen Thoren M."/>
            <person name="Johannesson H."/>
        </authorList>
    </citation>
    <scope>NUCLEOTIDE SEQUENCE</scope>
    <source>
        <strain evidence="3">FGSC 1904</strain>
    </source>
</reference>
<evidence type="ECO:0000256" key="1">
    <source>
        <dbReference type="SAM" id="MobiDB-lite"/>
    </source>
</evidence>
<dbReference type="SUPFAM" id="SSF89372">
    <property type="entry name" value="Fucose-specific lectin"/>
    <property type="match status" value="1"/>
</dbReference>
<name>A0AAE0PH97_SORBR</name>